<comment type="similarity">
    <text evidence="1">Belongs to the EMC8/EMC9 family.</text>
</comment>
<reference evidence="3 4" key="1">
    <citation type="submission" date="2014-05" db="EMBL/GenBank/DDBJ databases">
        <title>Draft genome sequence of a rare smut relative, Tilletiaria anomala UBC 951.</title>
        <authorList>
            <consortium name="DOE Joint Genome Institute"/>
            <person name="Toome M."/>
            <person name="Kuo A."/>
            <person name="Henrissat B."/>
            <person name="Lipzen A."/>
            <person name="Tritt A."/>
            <person name="Yoshinaga Y."/>
            <person name="Zane M."/>
            <person name="Barry K."/>
            <person name="Grigoriev I.V."/>
            <person name="Spatafora J.W."/>
            <person name="Aimea M.C."/>
        </authorList>
    </citation>
    <scope>NUCLEOTIDE SEQUENCE [LARGE SCALE GENOMIC DNA]</scope>
    <source>
        <strain evidence="3 4">UBC 951</strain>
    </source>
</reference>
<dbReference type="OrthoDB" id="194468at2759"/>
<organism evidence="3 4">
    <name type="scientific">Tilletiaria anomala (strain ATCC 24038 / CBS 436.72 / UBC 951)</name>
    <dbReference type="NCBI Taxonomy" id="1037660"/>
    <lineage>
        <taxon>Eukaryota</taxon>
        <taxon>Fungi</taxon>
        <taxon>Dikarya</taxon>
        <taxon>Basidiomycota</taxon>
        <taxon>Ustilaginomycotina</taxon>
        <taxon>Exobasidiomycetes</taxon>
        <taxon>Georgefischeriales</taxon>
        <taxon>Tilletiariaceae</taxon>
        <taxon>Tilletiaria</taxon>
    </lineage>
</organism>
<dbReference type="InParanoid" id="A0A066VCG5"/>
<dbReference type="AlphaFoldDB" id="A0A066VCG5"/>
<proteinExistence type="inferred from homology"/>
<dbReference type="InterPro" id="IPR037518">
    <property type="entry name" value="MPN"/>
</dbReference>
<gene>
    <name evidence="3" type="ORF">K437DRAFT_259173</name>
</gene>
<evidence type="ECO:0000313" key="4">
    <source>
        <dbReference type="Proteomes" id="UP000027361"/>
    </source>
</evidence>
<dbReference type="PROSITE" id="PS50249">
    <property type="entry name" value="MPN"/>
    <property type="match status" value="1"/>
</dbReference>
<evidence type="ECO:0000259" key="2">
    <source>
        <dbReference type="PROSITE" id="PS50249"/>
    </source>
</evidence>
<dbReference type="PANTHER" id="PTHR12941">
    <property type="entry name" value="ER MEMBRANE PROTEIN COMPLEX"/>
    <property type="match status" value="1"/>
</dbReference>
<dbReference type="Pfam" id="PF03665">
    <property type="entry name" value="UPF0172"/>
    <property type="match status" value="1"/>
</dbReference>
<dbReference type="PANTHER" id="PTHR12941:SF10">
    <property type="entry name" value="ER MEMBRANE PROTEIN COMPLEX SUBUNIT 8_9 HOMOLOG"/>
    <property type="match status" value="1"/>
</dbReference>
<dbReference type="HOGENOM" id="CLU_087337_0_0_1"/>
<feature type="domain" description="MPN" evidence="2">
    <location>
        <begin position="11"/>
        <end position="161"/>
    </location>
</feature>
<dbReference type="GO" id="GO:0072546">
    <property type="term" value="C:EMC complex"/>
    <property type="evidence" value="ECO:0007669"/>
    <property type="project" value="InterPro"/>
</dbReference>
<comment type="caution">
    <text evidence="3">The sequence shown here is derived from an EMBL/GenBank/DDBJ whole genome shotgun (WGS) entry which is preliminary data.</text>
</comment>
<keyword evidence="4" id="KW-1185">Reference proteome</keyword>
<evidence type="ECO:0000256" key="1">
    <source>
        <dbReference type="ARBA" id="ARBA00007461"/>
    </source>
</evidence>
<protein>
    <submittedName>
        <fullName evidence="3">UPF0172-domain-containing protein</fullName>
    </submittedName>
</protein>
<accession>A0A066VCG5</accession>
<dbReference type="GeneID" id="25265178"/>
<dbReference type="Proteomes" id="UP000027361">
    <property type="component" value="Unassembled WGS sequence"/>
</dbReference>
<evidence type="ECO:0000313" key="3">
    <source>
        <dbReference type="EMBL" id="KDN39166.1"/>
    </source>
</evidence>
<dbReference type="EMBL" id="JMSN01000108">
    <property type="protein sequence ID" value="KDN39166.1"/>
    <property type="molecule type" value="Genomic_DNA"/>
</dbReference>
<sequence>MAQPQSSPQSYILTPKAYTKITLHAAKYPASALLGLLLGRQTPTSNAAIVVEDIVPLVHKWTTLSPVVEVGCALAESHASTSGLSLIGCYEAPARVVAVNDRELSPAATRLAQRIANRSHSGTALVCLVNNALLLSPTSSPFIPFIQLSFPTTSSSSIAQSSTNIPKPRLLTGSRALTIGDPAGSSNAAAPGTGTGTEKELAEIVRGAAKAVRAGAWSALADFDDHLGDPALDWLNNAQAQDIVT</sequence>
<name>A0A066VCG5_TILAU</name>
<dbReference type="RefSeq" id="XP_013240947.1">
    <property type="nucleotide sequence ID" value="XM_013385493.1"/>
</dbReference>
<dbReference type="CDD" id="cd08060">
    <property type="entry name" value="MPN_UPF0172"/>
    <property type="match status" value="1"/>
</dbReference>
<dbReference type="InterPro" id="IPR005366">
    <property type="entry name" value="EMC8/9"/>
</dbReference>
<dbReference type="STRING" id="1037660.A0A066VCG5"/>